<feature type="domain" description="4Fe-4S ferredoxin-type" evidence="6">
    <location>
        <begin position="580"/>
        <end position="609"/>
    </location>
</feature>
<comment type="similarity">
    <text evidence="1">Belongs to the complex I 51 kDa subunit family.</text>
</comment>
<evidence type="ECO:0000256" key="4">
    <source>
        <dbReference type="ARBA" id="ARBA00023004"/>
    </source>
</evidence>
<dbReference type="AlphaFoldDB" id="A0A1H7Y703"/>
<dbReference type="RefSeq" id="WP_093883633.1">
    <property type="nucleotide sequence ID" value="NZ_FOBS01000014.1"/>
</dbReference>
<dbReference type="SUPFAM" id="SSF142019">
    <property type="entry name" value="Nqo1 FMN-binding domain-like"/>
    <property type="match status" value="1"/>
</dbReference>
<feature type="domain" description="4Fe-4S ferredoxin-type" evidence="6">
    <location>
        <begin position="610"/>
        <end position="637"/>
    </location>
</feature>
<evidence type="ECO:0000259" key="6">
    <source>
        <dbReference type="PROSITE" id="PS51379"/>
    </source>
</evidence>
<dbReference type="GO" id="GO:0051539">
    <property type="term" value="F:4 iron, 4 sulfur cluster binding"/>
    <property type="evidence" value="ECO:0007669"/>
    <property type="project" value="UniProtKB-KW"/>
</dbReference>
<dbReference type="Pfam" id="PF10589">
    <property type="entry name" value="NADH_4Fe-4S"/>
    <property type="match status" value="1"/>
</dbReference>
<dbReference type="PROSITE" id="PS51379">
    <property type="entry name" value="4FE4S_FER_2"/>
    <property type="match status" value="2"/>
</dbReference>
<dbReference type="Proteomes" id="UP000198744">
    <property type="component" value="Unassembled WGS sequence"/>
</dbReference>
<evidence type="ECO:0000313" key="7">
    <source>
        <dbReference type="EMBL" id="SEM41117.1"/>
    </source>
</evidence>
<dbReference type="OrthoDB" id="9805533at2"/>
<dbReference type="Gene3D" id="3.40.30.10">
    <property type="entry name" value="Glutaredoxin"/>
    <property type="match status" value="1"/>
</dbReference>
<keyword evidence="3" id="KW-0479">Metal-binding</keyword>
<dbReference type="SUPFAM" id="SSF142984">
    <property type="entry name" value="Nqo1 middle domain-like"/>
    <property type="match status" value="1"/>
</dbReference>
<dbReference type="InterPro" id="IPR017896">
    <property type="entry name" value="4Fe4S_Fe-S-bd"/>
</dbReference>
<dbReference type="InterPro" id="IPR017900">
    <property type="entry name" value="4Fe4S_Fe_S_CS"/>
</dbReference>
<dbReference type="Gene3D" id="3.40.50.11540">
    <property type="entry name" value="NADH-ubiquinone oxidoreductase 51kDa subunit"/>
    <property type="match status" value="1"/>
</dbReference>
<gene>
    <name evidence="7" type="ORF">SAMN04489760_11435</name>
</gene>
<name>A0A1H7Y703_9BACT</name>
<protein>
    <submittedName>
        <fullName evidence="7">NADH-quinone oxidoreductase subunit F</fullName>
    </submittedName>
</protein>
<evidence type="ECO:0000256" key="1">
    <source>
        <dbReference type="ARBA" id="ARBA00007523"/>
    </source>
</evidence>
<proteinExistence type="inferred from homology"/>
<dbReference type="PROSITE" id="PS00198">
    <property type="entry name" value="4FE4S_FER_1"/>
    <property type="match status" value="1"/>
</dbReference>
<dbReference type="PANTHER" id="PTHR43578:SF3">
    <property type="entry name" value="NADH-QUINONE OXIDOREDUCTASE SUBUNIT F"/>
    <property type="match status" value="1"/>
</dbReference>
<dbReference type="EMBL" id="FOBS01000014">
    <property type="protein sequence ID" value="SEM41117.1"/>
    <property type="molecule type" value="Genomic_DNA"/>
</dbReference>
<dbReference type="SMART" id="SM00928">
    <property type="entry name" value="NADH_4Fe-4S"/>
    <property type="match status" value="1"/>
</dbReference>
<evidence type="ECO:0000256" key="3">
    <source>
        <dbReference type="ARBA" id="ARBA00022723"/>
    </source>
</evidence>
<dbReference type="SUPFAM" id="SSF54862">
    <property type="entry name" value="4Fe-4S ferredoxins"/>
    <property type="match status" value="1"/>
</dbReference>
<keyword evidence="4" id="KW-0408">Iron</keyword>
<dbReference type="Gene3D" id="3.30.70.20">
    <property type="match status" value="1"/>
</dbReference>
<dbReference type="SUPFAM" id="SSF140490">
    <property type="entry name" value="Nqo1C-terminal domain-like"/>
    <property type="match status" value="1"/>
</dbReference>
<dbReference type="InterPro" id="IPR037225">
    <property type="entry name" value="Nuo51_FMN-bd_sf"/>
</dbReference>
<dbReference type="STRING" id="43775.SAMN04489760_11435"/>
<dbReference type="PROSITE" id="PS00645">
    <property type="entry name" value="COMPLEX1_51K_2"/>
    <property type="match status" value="1"/>
</dbReference>
<evidence type="ECO:0000256" key="5">
    <source>
        <dbReference type="ARBA" id="ARBA00023014"/>
    </source>
</evidence>
<dbReference type="Gene3D" id="1.20.1440.230">
    <property type="entry name" value="NADH-ubiquinone oxidoreductase 51kDa subunit, iron-sulphur binding domain"/>
    <property type="match status" value="1"/>
</dbReference>
<dbReference type="GO" id="GO:0008137">
    <property type="term" value="F:NADH dehydrogenase (ubiquinone) activity"/>
    <property type="evidence" value="ECO:0007669"/>
    <property type="project" value="InterPro"/>
</dbReference>
<dbReference type="InterPro" id="IPR001949">
    <property type="entry name" value="NADH-UbQ_OxRdtase_51kDa_CS"/>
</dbReference>
<dbReference type="InterPro" id="IPR037207">
    <property type="entry name" value="Nuop51_4Fe4S-bd_sf"/>
</dbReference>
<dbReference type="FunFam" id="1.20.1440.230:FF:000001">
    <property type="entry name" value="Mitochondrial NADH dehydrogenase flavoprotein 1"/>
    <property type="match status" value="1"/>
</dbReference>
<dbReference type="SUPFAM" id="SSF52833">
    <property type="entry name" value="Thioredoxin-like"/>
    <property type="match status" value="1"/>
</dbReference>
<dbReference type="Pfam" id="PF00037">
    <property type="entry name" value="Fer4"/>
    <property type="match status" value="2"/>
</dbReference>
<dbReference type="InterPro" id="IPR019575">
    <property type="entry name" value="Nuop51_4Fe4S-bd"/>
</dbReference>
<dbReference type="Gene3D" id="3.10.20.600">
    <property type="match status" value="1"/>
</dbReference>
<keyword evidence="5" id="KW-0411">Iron-sulfur</keyword>
<keyword evidence="2" id="KW-0004">4Fe-4S</keyword>
<reference evidence="7 8" key="1">
    <citation type="submission" date="2016-10" db="EMBL/GenBank/DDBJ databases">
        <authorList>
            <person name="de Groot N.N."/>
        </authorList>
    </citation>
    <scope>NUCLEOTIDE SEQUENCE [LARGE SCALE GENOMIC DNA]</scope>
    <source>
        <strain evidence="7 8">DSM 8423</strain>
    </source>
</reference>
<keyword evidence="8" id="KW-1185">Reference proteome</keyword>
<dbReference type="Pfam" id="PF01512">
    <property type="entry name" value="Complex1_51K"/>
    <property type="match status" value="1"/>
</dbReference>
<dbReference type="PANTHER" id="PTHR43578">
    <property type="entry name" value="NADH-QUINONE OXIDOREDUCTASE SUBUNIT F"/>
    <property type="match status" value="1"/>
</dbReference>
<evidence type="ECO:0000313" key="8">
    <source>
        <dbReference type="Proteomes" id="UP000198744"/>
    </source>
</evidence>
<dbReference type="FunFam" id="3.40.50.11540:FF:000001">
    <property type="entry name" value="NADH dehydrogenase [ubiquinone] flavoprotein 1, mitochondrial"/>
    <property type="match status" value="1"/>
</dbReference>
<evidence type="ECO:0000256" key="2">
    <source>
        <dbReference type="ARBA" id="ARBA00022485"/>
    </source>
</evidence>
<accession>A0A1H7Y703</accession>
<dbReference type="Gene3D" id="6.10.250.1450">
    <property type="match status" value="1"/>
</dbReference>
<dbReference type="InterPro" id="IPR011538">
    <property type="entry name" value="Nuo51_FMN-bd"/>
</dbReference>
<dbReference type="GO" id="GO:0046872">
    <property type="term" value="F:metal ion binding"/>
    <property type="evidence" value="ECO:0007669"/>
    <property type="project" value="UniProtKB-KW"/>
</dbReference>
<organism evidence="7 8">
    <name type="scientific">Syntrophus gentianae</name>
    <dbReference type="NCBI Taxonomy" id="43775"/>
    <lineage>
        <taxon>Bacteria</taxon>
        <taxon>Pseudomonadati</taxon>
        <taxon>Thermodesulfobacteriota</taxon>
        <taxon>Syntrophia</taxon>
        <taxon>Syntrophales</taxon>
        <taxon>Syntrophaceae</taxon>
        <taxon>Syntrophus</taxon>
    </lineage>
</organism>
<dbReference type="InterPro" id="IPR036249">
    <property type="entry name" value="Thioredoxin-like_sf"/>
</dbReference>
<dbReference type="GO" id="GO:0010181">
    <property type="term" value="F:FMN binding"/>
    <property type="evidence" value="ECO:0007669"/>
    <property type="project" value="InterPro"/>
</dbReference>
<sequence>MSTINTRDALNKAAKRGLTQLMPAKTKILVGMATSGIASGAQEVYDALEKEISKRGLDIVLSKTGSMGMDCIEPLVDVIVPGKPRLSFSRMTAKMVPGLLDQVANGGLGEVAPTYRMDEEEFLVQGKKTAYFKGAVPADYSGIPKITELPFYGKQVKIALRNCGSIDPESIEEYVARGGYSALYKALKTMKPGEVIAEVQTSGLRGRGGGGFPTGTKWQSCRDAEGEIKYVICNGDEGDPGAYMDRSVMEGDPHSVLEGMIIGAYAIGAHEGYIYVRNEYPLAVANLQRAIEQAREAGFLGNKIFGTGFSFDIKIGKGAGAFVCGESTALMASLEGKAGEPRAKYIHTVEHGLWDRPSDLNNVETWANVPVIIARGGKWFSEIGAKNSTGTKVFSLVGKINNIGLVEVPMGIPLKDIIYDIGGGIPGGRKLKAVQTGGPSGGCIPATMTDLPVDFDSLWEAGSMMGSGGMIVMDEKTCMVDIARYFIEFLVSESCGKCVPCREGIYRMNEILHDICAGKGKKGDVELLERMAEGIKDGSLCALGGSAPNPVLSTIRYFRDEYEAHIRDKKCPAGVCRALIKFGIDAEKCTGCGACAKKCPVEAISGERKKVHAIDQAKCIQCGVCRETCKFDAVTVA</sequence>